<keyword evidence="7" id="KW-0472">Membrane</keyword>
<keyword evidence="4 10" id="KW-0732">Signal</keyword>
<feature type="chain" id="PRO_5007587784" description="Leucine-rich repeat-containing N-terminal plant-type domain-containing protein" evidence="10">
    <location>
        <begin position="25"/>
        <end position="201"/>
    </location>
</feature>
<evidence type="ECO:0000313" key="13">
    <source>
        <dbReference type="Proteomes" id="UP000075243"/>
    </source>
</evidence>
<dbReference type="InterPro" id="IPR032675">
    <property type="entry name" value="LRR_dom_sf"/>
</dbReference>
<evidence type="ECO:0000256" key="10">
    <source>
        <dbReference type="SAM" id="SignalP"/>
    </source>
</evidence>
<keyword evidence="8" id="KW-0675">Receptor</keyword>
<sequence>MEFLWKKPYLVVLVAIIVVAQVSCSNGCFKEEKEALLNFKAIYANESSLPSWVDDHDPKTNCCAWDYITCDSSSGHVIHLSLKSLNKHVDPGFDRLCSQTTPLNWSLFLTFKEITTLDLSNNCFDAILLNHENKSKSTLKKLETLDLTSNFLNESIMELMSSLPSLKNFILRNNDIGEPFYTKGMNVGNSAFRTWNLILRF</sequence>
<feature type="signal peptide" evidence="10">
    <location>
        <begin position="1"/>
        <end position="24"/>
    </location>
</feature>
<evidence type="ECO:0000256" key="2">
    <source>
        <dbReference type="ARBA" id="ARBA00022614"/>
    </source>
</evidence>
<organism evidence="12 13">
    <name type="scientific">Cajanus cajan</name>
    <name type="common">Pigeon pea</name>
    <name type="synonym">Cajanus indicus</name>
    <dbReference type="NCBI Taxonomy" id="3821"/>
    <lineage>
        <taxon>Eukaryota</taxon>
        <taxon>Viridiplantae</taxon>
        <taxon>Streptophyta</taxon>
        <taxon>Embryophyta</taxon>
        <taxon>Tracheophyta</taxon>
        <taxon>Spermatophyta</taxon>
        <taxon>Magnoliopsida</taxon>
        <taxon>eudicotyledons</taxon>
        <taxon>Gunneridae</taxon>
        <taxon>Pentapetalae</taxon>
        <taxon>rosids</taxon>
        <taxon>fabids</taxon>
        <taxon>Fabales</taxon>
        <taxon>Fabaceae</taxon>
        <taxon>Papilionoideae</taxon>
        <taxon>50 kb inversion clade</taxon>
        <taxon>NPAAA clade</taxon>
        <taxon>indigoferoid/millettioid clade</taxon>
        <taxon>Phaseoleae</taxon>
        <taxon>Cajanus</taxon>
    </lineage>
</organism>
<evidence type="ECO:0000256" key="1">
    <source>
        <dbReference type="ARBA" id="ARBA00004479"/>
    </source>
</evidence>
<evidence type="ECO:0000256" key="7">
    <source>
        <dbReference type="ARBA" id="ARBA00023136"/>
    </source>
</evidence>
<dbReference type="AlphaFoldDB" id="A0A151R8V8"/>
<comment type="subcellular location">
    <subcellularLocation>
        <location evidence="1">Membrane</location>
        <topology evidence="1">Single-pass type I membrane protein</topology>
    </subcellularLocation>
</comment>
<gene>
    <name evidence="12" type="ORF">KK1_039675</name>
</gene>
<keyword evidence="6" id="KW-1133">Transmembrane helix</keyword>
<dbReference type="GO" id="GO:0016020">
    <property type="term" value="C:membrane"/>
    <property type="evidence" value="ECO:0007669"/>
    <property type="project" value="UniProtKB-SubCell"/>
</dbReference>
<dbReference type="EMBL" id="KQ483943">
    <property type="protein sequence ID" value="KYP39054.1"/>
    <property type="molecule type" value="Genomic_DNA"/>
</dbReference>
<dbReference type="Gene3D" id="3.80.10.10">
    <property type="entry name" value="Ribonuclease Inhibitor"/>
    <property type="match status" value="1"/>
</dbReference>
<keyword evidence="3" id="KW-0812">Transmembrane</keyword>
<dbReference type="InterPro" id="IPR046956">
    <property type="entry name" value="RLP23-like"/>
</dbReference>
<keyword evidence="2" id="KW-0433">Leucine-rich repeat</keyword>
<evidence type="ECO:0000256" key="3">
    <source>
        <dbReference type="ARBA" id="ARBA00022692"/>
    </source>
</evidence>
<dbReference type="SUPFAM" id="SSF52058">
    <property type="entry name" value="L domain-like"/>
    <property type="match status" value="1"/>
</dbReference>
<evidence type="ECO:0000256" key="6">
    <source>
        <dbReference type="ARBA" id="ARBA00022989"/>
    </source>
</evidence>
<dbReference type="PANTHER" id="PTHR48063">
    <property type="entry name" value="LRR RECEPTOR-LIKE KINASE"/>
    <property type="match status" value="1"/>
</dbReference>
<keyword evidence="9" id="KW-0325">Glycoprotein</keyword>
<dbReference type="InterPro" id="IPR013210">
    <property type="entry name" value="LRR_N_plant-typ"/>
</dbReference>
<keyword evidence="5" id="KW-0677">Repeat</keyword>
<dbReference type="STRING" id="3821.A0A151R8V8"/>
<protein>
    <recommendedName>
        <fullName evidence="11">Leucine-rich repeat-containing N-terminal plant-type domain-containing protein</fullName>
    </recommendedName>
</protein>
<evidence type="ECO:0000313" key="12">
    <source>
        <dbReference type="EMBL" id="KYP39054.1"/>
    </source>
</evidence>
<evidence type="ECO:0000256" key="5">
    <source>
        <dbReference type="ARBA" id="ARBA00022737"/>
    </source>
</evidence>
<evidence type="ECO:0000256" key="8">
    <source>
        <dbReference type="ARBA" id="ARBA00023170"/>
    </source>
</evidence>
<dbReference type="Pfam" id="PF08263">
    <property type="entry name" value="LRRNT_2"/>
    <property type="match status" value="1"/>
</dbReference>
<dbReference type="OMA" id="CEWERIK"/>
<dbReference type="PANTHER" id="PTHR48063:SF35">
    <property type="entry name" value="RECEPTOR-LIKE PROTEIN 12"/>
    <property type="match status" value="1"/>
</dbReference>
<evidence type="ECO:0000259" key="11">
    <source>
        <dbReference type="Pfam" id="PF08263"/>
    </source>
</evidence>
<reference evidence="12" key="1">
    <citation type="journal article" date="2012" name="Nat. Biotechnol.">
        <title>Draft genome sequence of pigeonpea (Cajanus cajan), an orphan legume crop of resource-poor farmers.</title>
        <authorList>
            <person name="Varshney R.K."/>
            <person name="Chen W."/>
            <person name="Li Y."/>
            <person name="Bharti A.K."/>
            <person name="Saxena R.K."/>
            <person name="Schlueter J.A."/>
            <person name="Donoghue M.T."/>
            <person name="Azam S."/>
            <person name="Fan G."/>
            <person name="Whaley A.M."/>
            <person name="Farmer A.D."/>
            <person name="Sheridan J."/>
            <person name="Iwata A."/>
            <person name="Tuteja R."/>
            <person name="Penmetsa R.V."/>
            <person name="Wu W."/>
            <person name="Upadhyaya H.D."/>
            <person name="Yang S.P."/>
            <person name="Shah T."/>
            <person name="Saxena K.B."/>
            <person name="Michael T."/>
            <person name="McCombie W.R."/>
            <person name="Yang B."/>
            <person name="Zhang G."/>
            <person name="Yang H."/>
            <person name="Wang J."/>
            <person name="Spillane C."/>
            <person name="Cook D.R."/>
            <person name="May G.D."/>
            <person name="Xu X."/>
            <person name="Jackson S.A."/>
        </authorList>
    </citation>
    <scope>NUCLEOTIDE SEQUENCE [LARGE SCALE GENOMIC DNA]</scope>
</reference>
<proteinExistence type="predicted"/>
<accession>A0A151R8V8</accession>
<name>A0A151R8V8_CAJCA</name>
<dbReference type="Gramene" id="C.cajan_37820.t">
    <property type="protein sequence ID" value="C.cajan_37820.t"/>
    <property type="gene ID" value="C.cajan_37820"/>
</dbReference>
<evidence type="ECO:0000256" key="9">
    <source>
        <dbReference type="ARBA" id="ARBA00023180"/>
    </source>
</evidence>
<feature type="domain" description="Leucine-rich repeat-containing N-terminal plant-type" evidence="11">
    <location>
        <begin position="31"/>
        <end position="71"/>
    </location>
</feature>
<evidence type="ECO:0000256" key="4">
    <source>
        <dbReference type="ARBA" id="ARBA00022729"/>
    </source>
</evidence>
<dbReference type="Proteomes" id="UP000075243">
    <property type="component" value="Unassembled WGS sequence"/>
</dbReference>
<keyword evidence="13" id="KW-1185">Reference proteome</keyword>